<feature type="transmembrane region" description="Helical" evidence="1">
    <location>
        <begin position="201"/>
        <end position="227"/>
    </location>
</feature>
<organism evidence="3 4">
    <name type="scientific">Bacillus kandeliae</name>
    <dbReference type="NCBI Taxonomy" id="3129297"/>
    <lineage>
        <taxon>Bacteria</taxon>
        <taxon>Bacillati</taxon>
        <taxon>Bacillota</taxon>
        <taxon>Bacilli</taxon>
        <taxon>Bacillales</taxon>
        <taxon>Bacillaceae</taxon>
        <taxon>Bacillus</taxon>
    </lineage>
</organism>
<feature type="transmembrane region" description="Helical" evidence="1">
    <location>
        <begin position="53"/>
        <end position="72"/>
    </location>
</feature>
<dbReference type="InterPro" id="IPR052529">
    <property type="entry name" value="Bact_Transport_Assoc"/>
</dbReference>
<sequence>MDKYRVSAIDGMRGFSLLGILLANMLIFQYGMWGKDEIGFYSLSATDLGAYKLVKMLVEGSFMPIFTFLFGYSMIKMKESLERKGVPVKRYFVRRFLFLIGAGFLHSTFLWEGDILLFYGLMGFFLLMFMNRSQKTLFIWGASLLIIMSFFLGYGNVEEPAKDKKIMAEYIEKTKVVYSTGSYTEIKDHRNNEDPLNLPDAFYVVLLILAPLLTAPLFLFGMFAAKANAFVHLQKERPLYMKGALLLLPIGIVLKTIPYLGESAWNGVVEMLGASLLSLGYIFLFALLYTGKPNKIFSAAFENVGKLSLTNYLMQTVICTTIFYGYGLGLFGQLGMIWGILLAVMIYTLQAVGSHYYLKSFKRGPVEQLLRMWTNFSWDGHVRKKKLLIEEEPKTTEGM</sequence>
<feature type="transmembrane region" description="Helical" evidence="1">
    <location>
        <begin position="312"/>
        <end position="331"/>
    </location>
</feature>
<dbReference type="PANTHER" id="PTHR30590">
    <property type="entry name" value="INNER MEMBRANE PROTEIN"/>
    <property type="match status" value="1"/>
</dbReference>
<name>A0ABZ2N8N9_9BACI</name>
<dbReference type="PANTHER" id="PTHR30590:SF2">
    <property type="entry name" value="INNER MEMBRANE PROTEIN"/>
    <property type="match status" value="1"/>
</dbReference>
<dbReference type="RefSeq" id="WP_338753709.1">
    <property type="nucleotide sequence ID" value="NZ_CP147404.1"/>
</dbReference>
<evidence type="ECO:0000259" key="2">
    <source>
        <dbReference type="Pfam" id="PF04235"/>
    </source>
</evidence>
<feature type="transmembrane region" description="Helical" evidence="1">
    <location>
        <begin position="92"/>
        <end position="109"/>
    </location>
</feature>
<keyword evidence="1" id="KW-0472">Membrane</keyword>
<feature type="transmembrane region" description="Helical" evidence="1">
    <location>
        <begin position="115"/>
        <end position="130"/>
    </location>
</feature>
<keyword evidence="4" id="KW-1185">Reference proteome</keyword>
<accession>A0ABZ2N8N9</accession>
<evidence type="ECO:0000256" key="1">
    <source>
        <dbReference type="SAM" id="Phobius"/>
    </source>
</evidence>
<feature type="transmembrane region" description="Helical" evidence="1">
    <location>
        <begin position="337"/>
        <end position="358"/>
    </location>
</feature>
<feature type="transmembrane region" description="Helical" evidence="1">
    <location>
        <begin position="12"/>
        <end position="33"/>
    </location>
</feature>
<evidence type="ECO:0000313" key="3">
    <source>
        <dbReference type="EMBL" id="WXB94108.1"/>
    </source>
</evidence>
<keyword evidence="1" id="KW-1133">Transmembrane helix</keyword>
<gene>
    <name evidence="3" type="ORF">WDJ61_05635</name>
</gene>
<dbReference type="EMBL" id="CP147404">
    <property type="protein sequence ID" value="WXB94108.1"/>
    <property type="molecule type" value="Genomic_DNA"/>
</dbReference>
<feature type="transmembrane region" description="Helical" evidence="1">
    <location>
        <begin position="137"/>
        <end position="157"/>
    </location>
</feature>
<dbReference type="Proteomes" id="UP001387364">
    <property type="component" value="Chromosome"/>
</dbReference>
<dbReference type="InterPro" id="IPR007349">
    <property type="entry name" value="DUF418"/>
</dbReference>
<feature type="transmembrane region" description="Helical" evidence="1">
    <location>
        <begin position="239"/>
        <end position="260"/>
    </location>
</feature>
<reference evidence="3 4" key="1">
    <citation type="submission" date="2024-02" db="EMBL/GenBank/DDBJ databases">
        <title>Seven novel Bacillus-like species.</title>
        <authorList>
            <person name="Liu G."/>
        </authorList>
    </citation>
    <scope>NUCLEOTIDE SEQUENCE [LARGE SCALE GENOMIC DNA]</scope>
    <source>
        <strain evidence="3 4">FJAT-52991</strain>
    </source>
</reference>
<feature type="domain" description="DUF418" evidence="2">
    <location>
        <begin position="224"/>
        <end position="375"/>
    </location>
</feature>
<dbReference type="Pfam" id="PF04235">
    <property type="entry name" value="DUF418"/>
    <property type="match status" value="1"/>
</dbReference>
<proteinExistence type="predicted"/>
<keyword evidence="1" id="KW-0812">Transmembrane</keyword>
<evidence type="ECO:0000313" key="4">
    <source>
        <dbReference type="Proteomes" id="UP001387364"/>
    </source>
</evidence>
<protein>
    <submittedName>
        <fullName evidence="3">DUF418 domain-containing protein</fullName>
    </submittedName>
</protein>
<feature type="transmembrane region" description="Helical" evidence="1">
    <location>
        <begin position="272"/>
        <end position="291"/>
    </location>
</feature>